<sequence>MPFGSFNVLDRDTFSGWPYRLGSPEEGLRRKNQMIEIASDLHYRLTQSLDSVKLDRQPTPPTSQNSDTLTPTSQSAEHVCYSPDIPPATILPEAPQLEDESEMTSYLPELDENYQPRKRPRSTTDKHRIAPPTRENRRTHGFSNHDDGYNANRGKVVLTIPPPGSVRRPGGIEEEHGSSSSVPASPENDQRPMLLARTVSPGPPVASIEDVEMSAPGNAEPSVSLRISSGTFNLPAPRTLPPSTPRLITSAARRGNVNMHPMEAAVPYSIISSTSSPDRHDPAAANSTMTFLQKDGSRKDSLSPVTEDEDAHAQPDDVDMELDSIDEVGDLIESTLSSPNRRPAIVSAEPSPSPGMSRQSTPMNKPPRFSKKKSRQHYASTVTADQEHFSSAPAPARLAELRVESTPSRKRSRTPQQVLHAPSPTHSDNARRLTPAADPAKKRKANYQNCSLFKAARNASVRDTRANGAWGIRKLPEAPLTFFTLPEFLHSPAGCLADTVIAEINQREDPPFASDMYVTPVLPPVKENGKDKGTNRTHKRRKVS</sequence>
<accession>A0A0D7BSH5</accession>
<evidence type="ECO:0000313" key="3">
    <source>
        <dbReference type="Proteomes" id="UP000054007"/>
    </source>
</evidence>
<feature type="compositionally biased region" description="Polar residues" evidence="1">
    <location>
        <begin position="354"/>
        <end position="363"/>
    </location>
</feature>
<dbReference type="AlphaFoldDB" id="A0A0D7BSH5"/>
<feature type="region of interest" description="Disordered" evidence="1">
    <location>
        <begin position="402"/>
        <end position="445"/>
    </location>
</feature>
<feature type="region of interest" description="Disordered" evidence="1">
    <location>
        <begin position="50"/>
        <end position="189"/>
    </location>
</feature>
<dbReference type="Proteomes" id="UP000054007">
    <property type="component" value="Unassembled WGS sequence"/>
</dbReference>
<feature type="compositionally biased region" description="Acidic residues" evidence="1">
    <location>
        <begin position="306"/>
        <end position="320"/>
    </location>
</feature>
<evidence type="ECO:0000256" key="1">
    <source>
        <dbReference type="SAM" id="MobiDB-lite"/>
    </source>
</evidence>
<reference evidence="2 3" key="1">
    <citation type="journal article" date="2015" name="Fungal Genet. Biol.">
        <title>Evolution of novel wood decay mechanisms in Agaricales revealed by the genome sequences of Fistulina hepatica and Cylindrobasidium torrendii.</title>
        <authorList>
            <person name="Floudas D."/>
            <person name="Held B.W."/>
            <person name="Riley R."/>
            <person name="Nagy L.G."/>
            <person name="Koehler G."/>
            <person name="Ransdell A.S."/>
            <person name="Younus H."/>
            <person name="Chow J."/>
            <person name="Chiniquy J."/>
            <person name="Lipzen A."/>
            <person name="Tritt A."/>
            <person name="Sun H."/>
            <person name="Haridas S."/>
            <person name="LaButti K."/>
            <person name="Ohm R.A."/>
            <person name="Kues U."/>
            <person name="Blanchette R.A."/>
            <person name="Grigoriev I.V."/>
            <person name="Minto R.E."/>
            <person name="Hibbett D.S."/>
        </authorList>
    </citation>
    <scope>NUCLEOTIDE SEQUENCE [LARGE SCALE GENOMIC DNA]</scope>
    <source>
        <strain evidence="2 3">FP15055 ss-10</strain>
    </source>
</reference>
<evidence type="ECO:0000313" key="2">
    <source>
        <dbReference type="EMBL" id="KIY73498.1"/>
    </source>
</evidence>
<protein>
    <submittedName>
        <fullName evidence="2">Uncharacterized protein</fullName>
    </submittedName>
</protein>
<proteinExistence type="predicted"/>
<feature type="region of interest" description="Disordered" evidence="1">
    <location>
        <begin position="289"/>
        <end position="320"/>
    </location>
</feature>
<feature type="compositionally biased region" description="Basic and acidic residues" evidence="1">
    <location>
        <begin position="122"/>
        <end position="148"/>
    </location>
</feature>
<keyword evidence="3" id="KW-1185">Reference proteome</keyword>
<gene>
    <name evidence="2" type="ORF">CYLTODRAFT_217449</name>
</gene>
<dbReference type="EMBL" id="KN880435">
    <property type="protein sequence ID" value="KIY73498.1"/>
    <property type="molecule type" value="Genomic_DNA"/>
</dbReference>
<feature type="compositionally biased region" description="Polar residues" evidence="1">
    <location>
        <begin position="62"/>
        <end position="76"/>
    </location>
</feature>
<name>A0A0D7BSH5_9AGAR</name>
<feature type="region of interest" description="Disordered" evidence="1">
    <location>
        <begin position="334"/>
        <end position="376"/>
    </location>
</feature>
<organism evidence="2 3">
    <name type="scientific">Cylindrobasidium torrendii FP15055 ss-10</name>
    <dbReference type="NCBI Taxonomy" id="1314674"/>
    <lineage>
        <taxon>Eukaryota</taxon>
        <taxon>Fungi</taxon>
        <taxon>Dikarya</taxon>
        <taxon>Basidiomycota</taxon>
        <taxon>Agaricomycotina</taxon>
        <taxon>Agaricomycetes</taxon>
        <taxon>Agaricomycetidae</taxon>
        <taxon>Agaricales</taxon>
        <taxon>Marasmiineae</taxon>
        <taxon>Physalacriaceae</taxon>
        <taxon>Cylindrobasidium</taxon>
    </lineage>
</organism>
<feature type="compositionally biased region" description="Basic residues" evidence="1">
    <location>
        <begin position="535"/>
        <end position="544"/>
    </location>
</feature>
<feature type="region of interest" description="Disordered" evidence="1">
    <location>
        <begin position="512"/>
        <end position="544"/>
    </location>
</feature>